<dbReference type="PATRIC" id="fig|742817.3.peg.878"/>
<evidence type="ECO:0000313" key="2">
    <source>
        <dbReference type="Proteomes" id="UP000004892"/>
    </source>
</evidence>
<dbReference type="InterPro" id="IPR024361">
    <property type="entry name" value="BACON"/>
</dbReference>
<dbReference type="SUPFAM" id="SSF52058">
    <property type="entry name" value="L domain-like"/>
    <property type="match status" value="1"/>
</dbReference>
<dbReference type="Gene3D" id="3.80.10.10">
    <property type="entry name" value="Ribonuclease Inhibitor"/>
    <property type="match status" value="1"/>
</dbReference>
<accession>H1DEY5</accession>
<reference evidence="1 2" key="1">
    <citation type="submission" date="2012-01" db="EMBL/GenBank/DDBJ databases">
        <title>The Genome Sequence of Odoribacter laneus YIT 12061.</title>
        <authorList>
            <consortium name="The Broad Institute Genome Sequencing Platform"/>
            <person name="Earl A."/>
            <person name="Ward D."/>
            <person name="Feldgarden M."/>
            <person name="Gevers D."/>
            <person name="Morotomi M."/>
            <person name="Young S.K."/>
            <person name="Zeng Q."/>
            <person name="Gargeya S."/>
            <person name="Fitzgerald M."/>
            <person name="Haas B."/>
            <person name="Abouelleil A."/>
            <person name="Alvarado L."/>
            <person name="Arachchi H.M."/>
            <person name="Berlin A."/>
            <person name="Chapman S.B."/>
            <person name="Gearin G."/>
            <person name="Goldberg J."/>
            <person name="Griggs A."/>
            <person name="Gujja S."/>
            <person name="Hansen M."/>
            <person name="Heiman D."/>
            <person name="Howarth C."/>
            <person name="Larimer J."/>
            <person name="Lui A."/>
            <person name="MacDonald P.J.P."/>
            <person name="McCowen C."/>
            <person name="Montmayeur A."/>
            <person name="Murphy C."/>
            <person name="Neiman D."/>
            <person name="Pearson M."/>
            <person name="Priest M."/>
            <person name="Roberts A."/>
            <person name="Saif S."/>
            <person name="Shea T."/>
            <person name="Sisk P."/>
            <person name="Stolte C."/>
            <person name="Sykes S."/>
            <person name="Wortman J."/>
            <person name="Nusbaum C."/>
            <person name="Birren B."/>
        </authorList>
    </citation>
    <scope>NUCLEOTIDE SEQUENCE [LARGE SCALE GENOMIC DNA]</scope>
    <source>
        <strain evidence="1 2">YIT 12061</strain>
    </source>
</reference>
<evidence type="ECO:0008006" key="3">
    <source>
        <dbReference type="Google" id="ProtNLM"/>
    </source>
</evidence>
<dbReference type="HOGENOM" id="CLU_020663_0_0_10"/>
<keyword evidence="2" id="KW-1185">Reference proteome</keyword>
<dbReference type="PROSITE" id="PS51257">
    <property type="entry name" value="PROKAR_LIPOPROTEIN"/>
    <property type="match status" value="1"/>
</dbReference>
<dbReference type="GeneID" id="98068428"/>
<dbReference type="RefSeq" id="WP_009135969.1">
    <property type="nucleotide sequence ID" value="NZ_JH594596.1"/>
</dbReference>
<name>H1DEY5_9BACT</name>
<sequence>MKKLYLILGIALLFACSDDNTEPPAPVPVEPDEASVELNLTEVQIPRAGGSAEVTVVSNYEDWEVECGETWLSIQKSGNKLILSAAENASLKRNVATVTITVQGEGENNTASATLSVIQNDAALVIGIELPDGAKMTAPVVGQMNCTIDWGDGTVDAIEGYFDGLFTPQPSHIYRKGGTYQIRIAGQMPMMDIGLSFDDIQAGYITEVIQWGNTGLVSMDRALKGCVNLIRIPGDTDGSFTEVTEFSNAFYNCKSLTKIPADLFVNCSKVTTFAFCFQDAGLRAVPAGLFDNCSAAKTFISAFSNCYMNSLPDELFSKCVSVTTFSSVFYRCQLLQSIPENLFKGCENVEKFSYAFRGCPSLTEIPEGLFRFCPLANDFSGVFTMCYSLKTLPEGLFAGNPKAESFGYCFMDCTSLAEIPAGLFSANRAVKSFQGTFRGCLRVSGESPYVVVNGTKVHLYERSKYGGQFIAPDKYEYCFSDCTGLTDYSYMEKNYPEWSNTYLK</sequence>
<dbReference type="eggNOG" id="COG4886">
    <property type="taxonomic scope" value="Bacteria"/>
</dbReference>
<dbReference type="AlphaFoldDB" id="H1DEY5"/>
<organism evidence="1 2">
    <name type="scientific">Odoribacter laneus YIT 12061</name>
    <dbReference type="NCBI Taxonomy" id="742817"/>
    <lineage>
        <taxon>Bacteria</taxon>
        <taxon>Pseudomonadati</taxon>
        <taxon>Bacteroidota</taxon>
        <taxon>Bacteroidia</taxon>
        <taxon>Bacteroidales</taxon>
        <taxon>Odoribacteraceae</taxon>
        <taxon>Odoribacter</taxon>
    </lineage>
</organism>
<dbReference type="InterPro" id="IPR053139">
    <property type="entry name" value="Surface_bspA-like"/>
</dbReference>
<evidence type="ECO:0000313" key="1">
    <source>
        <dbReference type="EMBL" id="EHP49303.1"/>
    </source>
</evidence>
<dbReference type="InterPro" id="IPR032675">
    <property type="entry name" value="LRR_dom_sf"/>
</dbReference>
<dbReference type="Proteomes" id="UP000004892">
    <property type="component" value="Unassembled WGS sequence"/>
</dbReference>
<proteinExistence type="predicted"/>
<dbReference type="EMBL" id="ADMC01000014">
    <property type="protein sequence ID" value="EHP49303.1"/>
    <property type="molecule type" value="Genomic_DNA"/>
</dbReference>
<comment type="caution">
    <text evidence="1">The sequence shown here is derived from an EMBL/GenBank/DDBJ whole genome shotgun (WGS) entry which is preliminary data.</text>
</comment>
<protein>
    <recommendedName>
        <fullName evidence="3">BACON domain-containing protein</fullName>
    </recommendedName>
</protein>
<dbReference type="PANTHER" id="PTHR45661:SF3">
    <property type="entry name" value="IG-LIKE DOMAIN-CONTAINING PROTEIN"/>
    <property type="match status" value="1"/>
</dbReference>
<dbReference type="PANTHER" id="PTHR45661">
    <property type="entry name" value="SURFACE ANTIGEN"/>
    <property type="match status" value="1"/>
</dbReference>
<dbReference type="Gene3D" id="2.60.40.10">
    <property type="entry name" value="Immunoglobulins"/>
    <property type="match status" value="1"/>
</dbReference>
<dbReference type="CDD" id="cd14948">
    <property type="entry name" value="BACON"/>
    <property type="match status" value="1"/>
</dbReference>
<dbReference type="InterPro" id="IPR013783">
    <property type="entry name" value="Ig-like_fold"/>
</dbReference>
<gene>
    <name evidence="1" type="ORF">HMPREF9449_00821</name>
</gene>
<dbReference type="STRING" id="742817.HMPREF9449_00821"/>